<accession>A0ABN8MU47</accession>
<comment type="caution">
    <text evidence="2">The sequence shown here is derived from an EMBL/GenBank/DDBJ whole genome shotgun (WGS) entry which is preliminary data.</text>
</comment>
<keyword evidence="3" id="KW-1185">Reference proteome</keyword>
<gene>
    <name evidence="2" type="ORF">PLOB_00016425</name>
</gene>
<evidence type="ECO:0000259" key="1">
    <source>
        <dbReference type="Pfam" id="PF21762"/>
    </source>
</evidence>
<dbReference type="PANTHER" id="PTHR28083">
    <property type="entry name" value="GOOD FOR FULL DBP5 ACTIVITY PROTEIN 2"/>
    <property type="match status" value="1"/>
</dbReference>
<dbReference type="EMBL" id="CALNXK010000002">
    <property type="protein sequence ID" value="CAH3033277.1"/>
    <property type="molecule type" value="Genomic_DNA"/>
</dbReference>
<organism evidence="2 3">
    <name type="scientific">Porites lobata</name>
    <dbReference type="NCBI Taxonomy" id="104759"/>
    <lineage>
        <taxon>Eukaryota</taxon>
        <taxon>Metazoa</taxon>
        <taxon>Cnidaria</taxon>
        <taxon>Anthozoa</taxon>
        <taxon>Hexacorallia</taxon>
        <taxon>Scleractinia</taxon>
        <taxon>Fungiina</taxon>
        <taxon>Poritidae</taxon>
        <taxon>Porites</taxon>
    </lineage>
</organism>
<dbReference type="PANTHER" id="PTHR28083:SF1">
    <property type="entry name" value="GOOD FOR FULL DBP5 ACTIVITY PROTEIN 2"/>
    <property type="match status" value="1"/>
</dbReference>
<evidence type="ECO:0000313" key="3">
    <source>
        <dbReference type="Proteomes" id="UP001159405"/>
    </source>
</evidence>
<dbReference type="InterPro" id="IPR048519">
    <property type="entry name" value="Gfd2/YDR514C-like_C"/>
</dbReference>
<dbReference type="SUPFAM" id="SSF53098">
    <property type="entry name" value="Ribonuclease H-like"/>
    <property type="match status" value="1"/>
</dbReference>
<sequence>MASGNSDVLYKYESMRIKWSRCFEEVRNDHVADSIKTFFRNFHRNHRGFTFVVGELYDGTTHLFVKQSKYRQIKNEIEERVDETLPDVAQFRDVTIIKRRISFQGFQSFVNFCACLLLNRYFLIIFRRYADARKNVRKLRRTLRADPNALILAFDLEVYEHDHSIILEIGYAMTTLNNPKKMQTFHYIIKENLSGSRILATLPLAVDNRDHFIFGTSKRMSLRRAAAKIQEHIADADFLVTHSGAHDTEFLDSCGVSISGKLMFDTQILATALLPDGPPLYSLRRLLEDLEIKFDEKILHNGGNDAVNTMKVFLTLTQHVL</sequence>
<dbReference type="Gene3D" id="3.30.420.10">
    <property type="entry name" value="Ribonuclease H-like superfamily/Ribonuclease H"/>
    <property type="match status" value="1"/>
</dbReference>
<name>A0ABN8MU47_9CNID</name>
<dbReference type="Proteomes" id="UP001159405">
    <property type="component" value="Unassembled WGS sequence"/>
</dbReference>
<dbReference type="InterPro" id="IPR036397">
    <property type="entry name" value="RNaseH_sf"/>
</dbReference>
<feature type="domain" description="Gfd2/YDR514C-like C-terminal" evidence="1">
    <location>
        <begin position="152"/>
        <end position="315"/>
    </location>
</feature>
<protein>
    <recommendedName>
        <fullName evidence="1">Gfd2/YDR514C-like C-terminal domain-containing protein</fullName>
    </recommendedName>
</protein>
<evidence type="ECO:0000313" key="2">
    <source>
        <dbReference type="EMBL" id="CAH3033277.1"/>
    </source>
</evidence>
<reference evidence="2 3" key="1">
    <citation type="submission" date="2022-05" db="EMBL/GenBank/DDBJ databases">
        <authorList>
            <consortium name="Genoscope - CEA"/>
            <person name="William W."/>
        </authorList>
    </citation>
    <scope>NUCLEOTIDE SEQUENCE [LARGE SCALE GENOMIC DNA]</scope>
</reference>
<dbReference type="InterPro" id="IPR040151">
    <property type="entry name" value="Gfd2/YDR514C-like"/>
</dbReference>
<proteinExistence type="predicted"/>
<dbReference type="Pfam" id="PF21762">
    <property type="entry name" value="DEDDh_C"/>
    <property type="match status" value="1"/>
</dbReference>
<dbReference type="InterPro" id="IPR012337">
    <property type="entry name" value="RNaseH-like_sf"/>
</dbReference>